<feature type="compositionally biased region" description="Low complexity" evidence="1">
    <location>
        <begin position="279"/>
        <end position="293"/>
    </location>
</feature>
<feature type="compositionally biased region" description="Basic and acidic residues" evidence="1">
    <location>
        <begin position="316"/>
        <end position="325"/>
    </location>
</feature>
<gene>
    <name evidence="2" type="ORF">GUJ93_ZPchr0004g39713</name>
</gene>
<feature type="compositionally biased region" description="Basic and acidic residues" evidence="1">
    <location>
        <begin position="97"/>
        <end position="107"/>
    </location>
</feature>
<feature type="compositionally biased region" description="Basic and acidic residues" evidence="1">
    <location>
        <begin position="357"/>
        <end position="368"/>
    </location>
</feature>
<proteinExistence type="predicted"/>
<evidence type="ECO:0000313" key="3">
    <source>
        <dbReference type="Proteomes" id="UP000729402"/>
    </source>
</evidence>
<accession>A0A8J5S752</accession>
<feature type="compositionally biased region" description="Basic residues" evidence="1">
    <location>
        <begin position="339"/>
        <end position="350"/>
    </location>
</feature>
<feature type="compositionally biased region" description="Basic and acidic residues" evidence="1">
    <location>
        <begin position="296"/>
        <end position="306"/>
    </location>
</feature>
<sequence>MLSGSLMSPVLERKLSIQPDRRTPGDAVPPRLKTTASPGRSFHASERSRRLNVQGSVRSRGGRHGIEGRVLGRVASNRSSKTAVVPQHRTVAGGTPRSDRRVGDGLRRSPGRGGRSSLERGSGRCRSLSSEPQAQEGERRLHRAATAARRVGVECTSARRLGRRDSGLSVSMVSPRGNQLAGAARSKMSSSSDAAVTIRSRIRPNRDVMERCLRRGGEADEESPPRRRRDDVADAGSVSICRSSRPRRTLSRVDSGSTYSSSSSSANASSPSTRPREQSTSGASASSSSVSPRGRARPEDESEASRSRHLRRRRQERRERREERMTRLKNKLAVLFHHRHDHHHHHHFRRSGSQEGRTSRRDRGDRHRMSPCNYLGGVFHRATGHDDKKATGRTAVRTPAKRRGGGGQVHALFDTLARRAAARAGMKRTVSLVQVKKLHWWQRMRRRRDRPARRSGHGKAV</sequence>
<feature type="compositionally biased region" description="Basic and acidic residues" evidence="1">
    <location>
        <begin position="11"/>
        <end position="24"/>
    </location>
</feature>
<feature type="region of interest" description="Disordered" evidence="1">
    <location>
        <begin position="1"/>
        <end position="153"/>
    </location>
</feature>
<evidence type="ECO:0000313" key="2">
    <source>
        <dbReference type="EMBL" id="KAG8066118.1"/>
    </source>
</evidence>
<feature type="compositionally biased region" description="Basic and acidic residues" evidence="1">
    <location>
        <begin position="215"/>
        <end position="232"/>
    </location>
</feature>
<name>A0A8J5S752_ZIZPA</name>
<dbReference type="AlphaFoldDB" id="A0A8J5S752"/>
<feature type="region of interest" description="Disordered" evidence="1">
    <location>
        <begin position="166"/>
        <end position="202"/>
    </location>
</feature>
<protein>
    <submittedName>
        <fullName evidence="2">Uncharacterized protein</fullName>
    </submittedName>
</protein>
<reference evidence="2" key="1">
    <citation type="journal article" date="2021" name="bioRxiv">
        <title>Whole Genome Assembly and Annotation of Northern Wild Rice, Zizania palustris L., Supports a Whole Genome Duplication in the Zizania Genus.</title>
        <authorList>
            <person name="Haas M."/>
            <person name="Kono T."/>
            <person name="Macchietto M."/>
            <person name="Millas R."/>
            <person name="McGilp L."/>
            <person name="Shao M."/>
            <person name="Duquette J."/>
            <person name="Hirsch C.N."/>
            <person name="Kimball J."/>
        </authorList>
    </citation>
    <scope>NUCLEOTIDE SEQUENCE</scope>
    <source>
        <tissue evidence="2">Fresh leaf tissue</tissue>
    </source>
</reference>
<feature type="region of interest" description="Disordered" evidence="1">
    <location>
        <begin position="215"/>
        <end position="325"/>
    </location>
</feature>
<evidence type="ECO:0000256" key="1">
    <source>
        <dbReference type="SAM" id="MobiDB-lite"/>
    </source>
</evidence>
<comment type="caution">
    <text evidence="2">The sequence shown here is derived from an EMBL/GenBank/DDBJ whole genome shotgun (WGS) entry which is preliminary data.</text>
</comment>
<dbReference type="EMBL" id="JAAALK010000285">
    <property type="protein sequence ID" value="KAG8066118.1"/>
    <property type="molecule type" value="Genomic_DNA"/>
</dbReference>
<organism evidence="2 3">
    <name type="scientific">Zizania palustris</name>
    <name type="common">Northern wild rice</name>
    <dbReference type="NCBI Taxonomy" id="103762"/>
    <lineage>
        <taxon>Eukaryota</taxon>
        <taxon>Viridiplantae</taxon>
        <taxon>Streptophyta</taxon>
        <taxon>Embryophyta</taxon>
        <taxon>Tracheophyta</taxon>
        <taxon>Spermatophyta</taxon>
        <taxon>Magnoliopsida</taxon>
        <taxon>Liliopsida</taxon>
        <taxon>Poales</taxon>
        <taxon>Poaceae</taxon>
        <taxon>BOP clade</taxon>
        <taxon>Oryzoideae</taxon>
        <taxon>Oryzeae</taxon>
        <taxon>Zizaniinae</taxon>
        <taxon>Zizania</taxon>
    </lineage>
</organism>
<reference evidence="2" key="2">
    <citation type="submission" date="2021-02" db="EMBL/GenBank/DDBJ databases">
        <authorList>
            <person name="Kimball J.A."/>
            <person name="Haas M.W."/>
            <person name="Macchietto M."/>
            <person name="Kono T."/>
            <person name="Duquette J."/>
            <person name="Shao M."/>
        </authorList>
    </citation>
    <scope>NUCLEOTIDE SEQUENCE</scope>
    <source>
        <tissue evidence="2">Fresh leaf tissue</tissue>
    </source>
</reference>
<keyword evidence="3" id="KW-1185">Reference proteome</keyword>
<dbReference type="Proteomes" id="UP000729402">
    <property type="component" value="Unassembled WGS sequence"/>
</dbReference>
<feature type="region of interest" description="Disordered" evidence="1">
    <location>
        <begin position="339"/>
        <end position="407"/>
    </location>
</feature>
<dbReference type="OrthoDB" id="691332at2759"/>
<feature type="compositionally biased region" description="Low complexity" evidence="1">
    <location>
        <begin position="252"/>
        <end position="272"/>
    </location>
</feature>